<accession>A0AAV8Z4D3</accession>
<dbReference type="InterPro" id="IPR050866">
    <property type="entry name" value="CNG_cation_channel"/>
</dbReference>
<dbReference type="EMBL" id="JAPWTK010000020">
    <property type="protein sequence ID" value="KAJ8958006.1"/>
    <property type="molecule type" value="Genomic_DNA"/>
</dbReference>
<dbReference type="GO" id="GO:0005221">
    <property type="term" value="F:intracellularly cyclic nucleotide-activated monoatomic cation channel activity"/>
    <property type="evidence" value="ECO:0007669"/>
    <property type="project" value="InterPro"/>
</dbReference>
<proteinExistence type="predicted"/>
<sequence>MPLTHNIQKTEREKFAKYENLSIELKRLWKLKKVETYALVISAEGVMTTRFAKNIAALGLSYNIIRNVQKAVGDWVYPYRPGDYATLTRKYLGSLYWSTLTLTTIGDLPTPETNAE</sequence>
<dbReference type="Proteomes" id="UP001162162">
    <property type="component" value="Unassembled WGS sequence"/>
</dbReference>
<protein>
    <submittedName>
        <fullName evidence="1">Uncharacterized protein</fullName>
    </submittedName>
</protein>
<evidence type="ECO:0000313" key="1">
    <source>
        <dbReference type="EMBL" id="KAJ8958006.1"/>
    </source>
</evidence>
<dbReference type="AlphaFoldDB" id="A0AAV8Z4D3"/>
<reference evidence="1" key="1">
    <citation type="journal article" date="2023" name="Insect Mol. Biol.">
        <title>Genome sequencing provides insights into the evolution of gene families encoding plant cell wall-degrading enzymes in longhorned beetles.</title>
        <authorList>
            <person name="Shin N.R."/>
            <person name="Okamura Y."/>
            <person name="Kirsch R."/>
            <person name="Pauchet Y."/>
        </authorList>
    </citation>
    <scope>NUCLEOTIDE SEQUENCE</scope>
    <source>
        <strain evidence="1">AMC_N1</strain>
    </source>
</reference>
<name>A0AAV8Z4D3_9CUCU</name>
<evidence type="ECO:0000313" key="2">
    <source>
        <dbReference type="Proteomes" id="UP001162162"/>
    </source>
</evidence>
<dbReference type="GO" id="GO:0044877">
    <property type="term" value="F:protein-containing complex binding"/>
    <property type="evidence" value="ECO:0007669"/>
    <property type="project" value="TreeGrafter"/>
</dbReference>
<dbReference type="PANTHER" id="PTHR45638">
    <property type="entry name" value="CYCLIC NUCLEOTIDE-GATED CATION CHANNEL SUBUNIT A"/>
    <property type="match status" value="1"/>
</dbReference>
<organism evidence="1 2">
    <name type="scientific">Aromia moschata</name>
    <dbReference type="NCBI Taxonomy" id="1265417"/>
    <lineage>
        <taxon>Eukaryota</taxon>
        <taxon>Metazoa</taxon>
        <taxon>Ecdysozoa</taxon>
        <taxon>Arthropoda</taxon>
        <taxon>Hexapoda</taxon>
        <taxon>Insecta</taxon>
        <taxon>Pterygota</taxon>
        <taxon>Neoptera</taxon>
        <taxon>Endopterygota</taxon>
        <taxon>Coleoptera</taxon>
        <taxon>Polyphaga</taxon>
        <taxon>Cucujiformia</taxon>
        <taxon>Chrysomeloidea</taxon>
        <taxon>Cerambycidae</taxon>
        <taxon>Cerambycinae</taxon>
        <taxon>Callichromatini</taxon>
        <taxon>Aromia</taxon>
    </lineage>
</organism>
<keyword evidence="2" id="KW-1185">Reference proteome</keyword>
<dbReference type="PANTHER" id="PTHR45638:SF7">
    <property type="entry name" value="CYCLIC NUCLEOTIDE-GATED ION CHANNEL-LIKE, ISOFORM E"/>
    <property type="match status" value="1"/>
</dbReference>
<comment type="caution">
    <text evidence="1">The sequence shown here is derived from an EMBL/GenBank/DDBJ whole genome shotgun (WGS) entry which is preliminary data.</text>
</comment>
<gene>
    <name evidence="1" type="ORF">NQ318_002008</name>
</gene>